<evidence type="ECO:0000313" key="1">
    <source>
        <dbReference type="EMBL" id="RHX85071.1"/>
    </source>
</evidence>
<protein>
    <submittedName>
        <fullName evidence="1">Uncharacterized protein</fullName>
    </submittedName>
</protein>
<comment type="caution">
    <text evidence="1">The sequence shown here is derived from an EMBL/GenBank/DDBJ whole genome shotgun (WGS) entry which is preliminary data.</text>
</comment>
<dbReference type="EMBL" id="QHCT01000010">
    <property type="protein sequence ID" value="RHX85071.1"/>
    <property type="molecule type" value="Genomic_DNA"/>
</dbReference>
<sequence>MKINPTKFIEREKALKAWLQEKNQSLLLDKTENLFHSMPKVKVYEKLKFVLESTLINSCGD</sequence>
<proteinExistence type="predicted"/>
<gene>
    <name evidence="1" type="ORF">DLM75_21545</name>
</gene>
<reference evidence="2" key="1">
    <citation type="submission" date="2018-05" db="EMBL/GenBank/DDBJ databases">
        <title>Leptospira yasudae sp. nov. and Leptospira stimsonii sp. nov., two pathogenic species of the genus Leptospira isolated from environmental sources.</title>
        <authorList>
            <person name="Casanovas-Massana A."/>
            <person name="Hamond C."/>
            <person name="Santos L.A."/>
            <person name="Hacker K.P."/>
            <person name="Balassiano I."/>
            <person name="Medeiros M.A."/>
            <person name="Reis M.G."/>
            <person name="Ko A.I."/>
            <person name="Wunder E.A."/>
        </authorList>
    </citation>
    <scope>NUCLEOTIDE SEQUENCE [LARGE SCALE GENOMIC DNA]</scope>
    <source>
        <strain evidence="2">Yale</strain>
    </source>
</reference>
<dbReference type="AlphaFoldDB" id="A0A396YPK9"/>
<accession>A0A396YPK9</accession>
<evidence type="ECO:0000313" key="2">
    <source>
        <dbReference type="Proteomes" id="UP000265798"/>
    </source>
</evidence>
<name>A0A396YPK9_9LEPT</name>
<dbReference type="Proteomes" id="UP000265798">
    <property type="component" value="Unassembled WGS sequence"/>
</dbReference>
<organism evidence="1 2">
    <name type="scientific">Leptospira stimsonii</name>
    <dbReference type="NCBI Taxonomy" id="2202203"/>
    <lineage>
        <taxon>Bacteria</taxon>
        <taxon>Pseudomonadati</taxon>
        <taxon>Spirochaetota</taxon>
        <taxon>Spirochaetia</taxon>
        <taxon>Leptospirales</taxon>
        <taxon>Leptospiraceae</taxon>
        <taxon>Leptospira</taxon>
    </lineage>
</organism>